<feature type="active site" description="Proton donor; for dehydratase activity" evidence="14">
    <location>
        <position position="2813"/>
    </location>
</feature>
<dbReference type="EMBL" id="SGWQ01000011">
    <property type="protein sequence ID" value="RZS32689.1"/>
    <property type="molecule type" value="Genomic_DNA"/>
</dbReference>
<evidence type="ECO:0000256" key="6">
    <source>
        <dbReference type="ARBA" id="ARBA00023194"/>
    </source>
</evidence>
<gene>
    <name evidence="18" type="ORF">EV193_11170</name>
</gene>
<accession>A0A4V2ERP7</accession>
<dbReference type="InterPro" id="IPR020841">
    <property type="entry name" value="PKS_Beta-ketoAc_synthase_dom"/>
</dbReference>
<dbReference type="PROSITE" id="PS50075">
    <property type="entry name" value="CARRIER"/>
    <property type="match status" value="2"/>
</dbReference>
<feature type="region of interest" description="C-terminal hotdog fold" evidence="14">
    <location>
        <begin position="1068"/>
        <end position="1210"/>
    </location>
</feature>
<dbReference type="InterPro" id="IPR020807">
    <property type="entry name" value="PKS_DH"/>
</dbReference>
<evidence type="ECO:0000256" key="1">
    <source>
        <dbReference type="ARBA" id="ARBA00001957"/>
    </source>
</evidence>
<name>A0A4V2ERP7_9PSEU</name>
<dbReference type="FunFam" id="1.10.1200.10:FF:000007">
    <property type="entry name" value="Probable polyketide synthase pks17"/>
    <property type="match status" value="1"/>
</dbReference>
<dbReference type="EC" id="2.3.1.94" evidence="13"/>
<dbReference type="PROSITE" id="PS00606">
    <property type="entry name" value="KS3_1"/>
    <property type="match status" value="2"/>
</dbReference>
<dbReference type="InterPro" id="IPR029058">
    <property type="entry name" value="AB_hydrolase_fold"/>
</dbReference>
<dbReference type="InterPro" id="IPR013968">
    <property type="entry name" value="PKS_KR"/>
</dbReference>
<feature type="domain" description="Ketosynthase family 3 (KS3)" evidence="16">
    <location>
        <begin position="33"/>
        <end position="459"/>
    </location>
</feature>
<feature type="active site" description="Proton acceptor; for dehydratase activity" evidence="14">
    <location>
        <position position="2652"/>
    </location>
</feature>
<evidence type="ECO:0000256" key="8">
    <source>
        <dbReference type="ARBA" id="ARBA00023315"/>
    </source>
</evidence>
<dbReference type="InterPro" id="IPR016035">
    <property type="entry name" value="Acyl_Trfase/lysoPLipase"/>
</dbReference>
<dbReference type="Gene3D" id="1.10.1200.10">
    <property type="entry name" value="ACP-like"/>
    <property type="match status" value="2"/>
</dbReference>
<keyword evidence="3" id="KW-0597">Phosphoprotein</keyword>
<evidence type="ECO:0000259" key="17">
    <source>
        <dbReference type="PROSITE" id="PS52019"/>
    </source>
</evidence>
<dbReference type="Pfam" id="PF00975">
    <property type="entry name" value="Thioesterase"/>
    <property type="match status" value="1"/>
</dbReference>
<dbReference type="InterPro" id="IPR036736">
    <property type="entry name" value="ACP-like_sf"/>
</dbReference>
<dbReference type="SUPFAM" id="SSF55048">
    <property type="entry name" value="Probable ACP-binding domain of malonyl-CoA ACP transacylase"/>
    <property type="match status" value="2"/>
</dbReference>
<dbReference type="Pfam" id="PF16197">
    <property type="entry name" value="KAsynt_C_assoc"/>
    <property type="match status" value="2"/>
</dbReference>
<dbReference type="InterPro" id="IPR014031">
    <property type="entry name" value="Ketoacyl_synth_C"/>
</dbReference>
<dbReference type="Pfam" id="PF00698">
    <property type="entry name" value="Acyl_transf_1"/>
    <property type="match status" value="2"/>
</dbReference>
<comment type="cofactor">
    <cofactor evidence="1">
        <name>pantetheine 4'-phosphate</name>
        <dbReference type="ChEBI" id="CHEBI:47942"/>
    </cofactor>
</comment>
<dbReference type="SUPFAM" id="SSF47336">
    <property type="entry name" value="ACP-like"/>
    <property type="match status" value="1"/>
</dbReference>
<dbReference type="SUPFAM" id="SSF52151">
    <property type="entry name" value="FabD/lysophospholipase-like"/>
    <property type="match status" value="2"/>
</dbReference>
<feature type="domain" description="PKS/mFAS DH" evidence="17">
    <location>
        <begin position="931"/>
        <end position="1210"/>
    </location>
</feature>
<feature type="region of interest" description="N-terminal hotdog fold" evidence="14">
    <location>
        <begin position="931"/>
        <end position="1056"/>
    </location>
</feature>
<dbReference type="GO" id="GO:0004312">
    <property type="term" value="F:fatty acid synthase activity"/>
    <property type="evidence" value="ECO:0007669"/>
    <property type="project" value="TreeGrafter"/>
</dbReference>
<dbReference type="GO" id="GO:0033068">
    <property type="term" value="P:macrolide biosynthetic process"/>
    <property type="evidence" value="ECO:0007669"/>
    <property type="project" value="UniProtKB-ARBA"/>
</dbReference>
<dbReference type="InterPro" id="IPR032821">
    <property type="entry name" value="PKS_assoc"/>
</dbReference>
<dbReference type="Gene3D" id="3.40.50.1820">
    <property type="entry name" value="alpha/beta hydrolase"/>
    <property type="match status" value="1"/>
</dbReference>
<dbReference type="InterPro" id="IPR014043">
    <property type="entry name" value="Acyl_transferase_dom"/>
</dbReference>
<feature type="domain" description="Ketosynthase family 3 (KS3)" evidence="16">
    <location>
        <begin position="1748"/>
        <end position="2158"/>
    </location>
</feature>
<dbReference type="SUPFAM" id="SSF101173">
    <property type="entry name" value="Docking domain B of the erythromycin polyketide synthase (DEBS)"/>
    <property type="match status" value="1"/>
</dbReference>
<evidence type="ECO:0000313" key="18">
    <source>
        <dbReference type="EMBL" id="RZS32689.1"/>
    </source>
</evidence>
<dbReference type="PANTHER" id="PTHR43775">
    <property type="entry name" value="FATTY ACID SYNTHASE"/>
    <property type="match status" value="1"/>
</dbReference>
<evidence type="ECO:0000256" key="12">
    <source>
        <dbReference type="ARBA" id="ARBA00063272"/>
    </source>
</evidence>
<feature type="domain" description="Carrier" evidence="15">
    <location>
        <begin position="3310"/>
        <end position="3385"/>
    </location>
</feature>
<evidence type="ECO:0000256" key="13">
    <source>
        <dbReference type="ARBA" id="ARBA00066981"/>
    </source>
</evidence>
<dbReference type="SMART" id="SM00825">
    <property type="entry name" value="PKS_KS"/>
    <property type="match status" value="2"/>
</dbReference>
<dbReference type="InterPro" id="IPR014030">
    <property type="entry name" value="Ketoacyl_synth_N"/>
</dbReference>
<keyword evidence="6" id="KW-0045">Antibiotic biosynthesis</keyword>
<evidence type="ECO:0000313" key="19">
    <source>
        <dbReference type="Proteomes" id="UP000294257"/>
    </source>
</evidence>
<dbReference type="Gene3D" id="3.10.129.110">
    <property type="entry name" value="Polyketide synthase dehydratase"/>
    <property type="match status" value="2"/>
</dbReference>
<feature type="region of interest" description="C-terminal hotdog fold" evidence="14">
    <location>
        <begin position="2754"/>
        <end position="2889"/>
    </location>
</feature>
<dbReference type="Proteomes" id="UP000294257">
    <property type="component" value="Unassembled WGS sequence"/>
</dbReference>
<dbReference type="CDD" id="cd00833">
    <property type="entry name" value="PKS"/>
    <property type="match status" value="2"/>
</dbReference>
<dbReference type="InterPro" id="IPR036291">
    <property type="entry name" value="NAD(P)-bd_dom_sf"/>
</dbReference>
<comment type="subunit">
    <text evidence="12">Homodimer. Erythronolide synthase is composed of EryAI, EryAII and EryAIII multimodular (2 modules) polypeptides each coding for a functional synthase subunit which participates in 2 of the six FAS-like elongation steps required for formation of the polyketide. Module 1, 2, 3, 4, 5, and 6 participating in biosynthesis steps 1, 2, 3, 4, 5, and 6, respectively.</text>
</comment>
<keyword evidence="7" id="KW-0511">Multifunctional enzyme</keyword>
<dbReference type="OrthoDB" id="9778690at2"/>
<evidence type="ECO:0000259" key="16">
    <source>
        <dbReference type="PROSITE" id="PS52004"/>
    </source>
</evidence>
<dbReference type="Gene3D" id="3.40.47.10">
    <property type="match status" value="2"/>
</dbReference>
<dbReference type="Gene3D" id="3.40.50.720">
    <property type="entry name" value="NAD(P)-binding Rossmann-like Domain"/>
    <property type="match status" value="2"/>
</dbReference>
<dbReference type="InterPro" id="IPR049551">
    <property type="entry name" value="PKS_DH_C"/>
</dbReference>
<dbReference type="InterPro" id="IPR016036">
    <property type="entry name" value="Malonyl_transacylase_ACP-bd"/>
</dbReference>
<dbReference type="Pfam" id="PF02801">
    <property type="entry name" value="Ketoacyl-synt_C"/>
    <property type="match status" value="2"/>
</dbReference>
<keyword evidence="4 18" id="KW-0808">Transferase</keyword>
<comment type="caution">
    <text evidence="18">The sequence shown here is derived from an EMBL/GenBank/DDBJ whole genome shotgun (WGS) entry which is preliminary data.</text>
</comment>
<sequence>MTNEDKLLGYLKKVTAELHQTKQRLREVEQGAQEPIAIVGMGCRFPGGVSTPEEYWQLVEDGVDAITEFPTDRGWDLETLFSEDPDQIGTSYVREGGFVYDIVNFDPTLYGISPREALAMDPQQRLALDTSWEAIERAGIDPQSLRGERVGVYVGNAGQDYWELLAKNAEENEAYILTGSSAAVISGRVSYLMGLEGPAVTVDTACSSSLVTVHLAANALRNGECEMALAGGVMVMSTPAPFVAFSRQRGLSVDGRSKSFSAQADGAAWSEGGGMVLLEKLSDARRNGHPVLAVIRGSAVNQDGASNGLTAPNGPSQRRVIKAALADAGLTVSDVDAVEAHGTGTTLGDPIEAQAVLATYGQDRPADQPLWLGSVKSNIGHGQPAAGIAGVIKMALAVHNGRLSKIVHLDEPSPHVDWSAGNVNLLTEGIDWPDYGHPRRAGVSSFGMSGTNAHLIIEQAPEPETAEAPIVIESRPAGPVPWVLSGRSTGALRGQAQRLLSHVDSSDVDIADLGFSLATTRSAFESRAMVVGSTRDELAEGLRGIVEEDPNLGTVVSGVTDVRGKTVFVFPGQGAQWIGMAAELLDTSPVFAERIAECEAALDEFVDWKLTAVLRDEAGAASLERVDVVQPVLWAVMVSLAALWRAHGINPDAVVGHSQGEIAATTVSGALSIEDGARVVALRSKAIREQLAGKGGMVSVGLPVDDVHARLSNWDGRISVAAVNGARSVVVSGDPDALDELVDQLVAEDIRAKKIPVDYASHSAHVEDLRERLLADLGPITPRAGEVPMVSTVTGDWTDGSIVDAEYWFTNLRQTVRFETAIRALAVDHGAFVEVSPHPVVAMGIQETLDTLDRSAVVTGTLRREEGGLTRFYTSVGALHVRGFSPQWSAIFGDARRVDLPTYAFQSERYWLPNPPAAGDASGLGLAAAEHPLLGAAVMLADSDGALLTGRLSVRTQPWLADHAVGEQIFFPGTGHVELAIRAGDQVGCDVLEELTLTEPLVLPARGGVRVQVVVGGADAAGARTVEVYSRDEESADDLPWTQHATGVLTSGAARPTFDLSQWPPSDAESVDLEGLYERLAATSLNYGPVFQGLSRVWTRDDEVFAEIELPESATKDAARFGLHPALLDATLHSLSFASDQGDHSDEAGSGRLPFAWQGVSLHAAGASVLRARLTPAGGGFTVQVADPSGAPVATVDSIAFRPMTGDDGQRSVSRDALFRMGWTAITPSAADVSTVDFESLGETLPDIVTLTAGGGTGPVAARTETHRILGALQTWFANVDNEDATLLVATRNAMSVAGEDVTDLAGAAVWGLVRSAQSENPDRIVLVDLDATADLTAHLPAIAAAGEAQLAVRDGALYAARLGRAAGRAEDTPPAFDAEGTVLITGATGTLGGLLAKHLVVSQGVRHLLLTSRRGAEAPGVSELIAELEELGARAIVAACDVSDRDALAAVLAEHPVTAVVHAAGVLDDGVIGSLTPERVDGVMKPKVDAAWNLHELTSDLTAFVMFSSAAGVLGGPGQGNYAAANTYLDGLAAHRRANGLAAQSVAWGLWGAASGMTGEMSDADRKRLSRGGMYPLATDEGMELFDASQGAADSLLMAVRLDINALRSQGDSLPSAFRGLVGRVSRRTAGGAAAGGSGLAERLAGLGDAERRELVLGMVRNQVAASLGHGSGEAIEPGKSFQDLGFDSLSSVDLRNELSAATGLRLPATMVFDYPNANALTDYLLGEVSGKVDDAPVAVVSTSTSDDPIVIVGMSCRFPGGVRSPEDLWRVLVDGVDAVSEFPDDRGWDLARIYDPNGTGPDTSYVREGGFLYDATEFDAGFFGISPREAQLTDPQQRVLLESSWEALERAGIDPNTLQGSSTGVFTGVMYHDYVSGATTGSQVSGRVSYTFGLEGPAVTVDTACSSSLVAMHLAAQSLRSGESSLALAGGVTVMATPDMFVEFSHQQALSRDGRCKSFSAGADGAAWSEGVGMLVMERLSDARRNGHPVLAVVRGSAVNQDGASNGFSAPNGPSQRRVIKSALANAGLRPSDVDAVEAHGTGTPLGDPIEAQALLATYGQDRDEPLWLGSIKSNLGHPQAAAGVAGVIKVILSLHNGLLPKTVHLDEASPHVDWESGNVRLLTETVAWPPNGHPRRAGVSSFGMSGTNAHVIIEQAPDVKDDPEPADPARLPVVPWALSAKTPEALAAQAKQLLSHVDGEVDAHDVAFSLATTRASFDHRAVVLGTDSAALRRGLELLADGASSPDVARGIAKGDGKTAFLFTGQGAQRAGMGRELYEAFPVYATASDDVCAAFDQHLDRPLAEVIGEDLVHQTAYTQPGLFAVEVALFRLVESWGIRPDYLAGHSIGELAAAHVSGVLTLADAATLVSARGRLMQALPEGGAMIAIQGTEDEVLPLLTDRVSIAAINGPDSVVVSGDSDAAEPIAEHFENLGRKTKRLTVSHAFHSPRMEPMLDEFRAVAESLSFGTPDIPVVSNVTGELADAEELASPEYWVRHVRQAVRFADGVRTLEGRGVARFVELGPDGVLTGMAQGTVARSDLTFVATLRRDRDDARTAMGAIATLHADGVEVDWRGVFSGTGARRVDLPTYAFQRQRYWMDNQSIGGSAASIGLDPAGHPLVGAAVELPDSDGYLFTARLSTQTQPWLADHVIGGQVLFPGTGFVELAGLAGDEVGCGTIEELTLEAPLVLPEHGGVHMRLSVGGPDDNGARRLAVHSRAENAAEWTRNASGVLTPEDGETPPALTEWPPTGAEPVDLEGLYDHLADGGLDYGPVFQGLVAAWRSGDEVYAEVAPAAPSDVDSYGVHPAVLDAALHSIGLSPAIGDEPALPFSWSGVRVHASGASALRVRVRPNGTKAVALDIADATGAPVATVDTLALRAVTIAPAGGDSLYAVDWTVVPTPDGEVPHQVVESTVDSTGPAAVRAETLRILGVLRDWLAEERDEKLVVVTRGAVALPGEDVTDLAGAAVWGLVRSAQSEHENRLVLVDTDDADAIAAAVASGEQQVVVRDGVARAPRLVRAAPTGETPDGYGAGTVLITGGTGTLGWIVARHLVASQGVQHLVLTSRRGPDTPGIAELIEELEASGASVTVAACDAADRDALTGVLAAIPADRPLTGVLHVAGVTDDGAITSLTEERLEKVLRPKVDAAWNLHEMVGDVPLTLFSSIAGVLGGPGQANYAAANSYLDALATHRRAAGLPAQSLAWGMWEQLSGLTGELSDADIARLARGGLGALSTVDALAQLDAAPATGAPVLVPVNLNLRASAEDVHPMLAGLVKPKRRNQKAAAAADPDALRKRLAGLSGEDRVDAVVELVRSFSATALGHNGADAVDPDRAFLESGFDSLSAMELRNNLNEATGLKLSATVVFDQDNPRDLAAFVADQITVEPSTADDGGAGVSSPDSLSALFRAAAQVGKVKEGFTLLKAVADTRPEFTGPSDLAEFPRHVTLANGDGGPKLVCMASPMALGGVQQYARFAANFRDVREVSVLPVLGFARGEALPASVQAAVSVFAEGALRAADGDPFVLVGYSSGGIFANATAKYLEDNGNPAAGIVLLDTYKPTATSLDGFFEQMLQGLFDREDEFGEFSSARLSAMGRYNRLLDESTVDEIAAPILFVRPQESIDGASEDDSWRATWDLPHTLREVPGDHFTLLESNAPVTAELINTWMEAL</sequence>
<evidence type="ECO:0000256" key="11">
    <source>
        <dbReference type="ARBA" id="ARBA00060622"/>
    </source>
</evidence>
<dbReference type="PROSITE" id="PS52019">
    <property type="entry name" value="PKS_MFAS_DH"/>
    <property type="match status" value="2"/>
</dbReference>
<evidence type="ECO:0000256" key="9">
    <source>
        <dbReference type="ARBA" id="ARBA00052442"/>
    </source>
</evidence>
<keyword evidence="8" id="KW-0012">Acyltransferase</keyword>
<dbReference type="InterPro" id="IPR042104">
    <property type="entry name" value="PKS_dehydratase_sf"/>
</dbReference>
<feature type="active site" description="Proton donor; for dehydratase activity" evidence="14">
    <location>
        <position position="1129"/>
    </location>
</feature>
<keyword evidence="19" id="KW-1185">Reference proteome</keyword>
<dbReference type="SMART" id="SM00823">
    <property type="entry name" value="PKS_PP"/>
    <property type="match status" value="2"/>
</dbReference>
<evidence type="ECO:0000256" key="14">
    <source>
        <dbReference type="PROSITE-ProRule" id="PRU01363"/>
    </source>
</evidence>
<dbReference type="PROSITE" id="PS00012">
    <property type="entry name" value="PHOSPHOPANTETHEINE"/>
    <property type="match status" value="2"/>
</dbReference>
<organism evidence="18 19">
    <name type="scientific">Herbihabitans rhizosphaerae</name>
    <dbReference type="NCBI Taxonomy" id="1872711"/>
    <lineage>
        <taxon>Bacteria</taxon>
        <taxon>Bacillati</taxon>
        <taxon>Actinomycetota</taxon>
        <taxon>Actinomycetes</taxon>
        <taxon>Pseudonocardiales</taxon>
        <taxon>Pseudonocardiaceae</taxon>
        <taxon>Herbihabitans</taxon>
    </lineage>
</organism>
<proteinExistence type="predicted"/>
<evidence type="ECO:0000256" key="10">
    <source>
        <dbReference type="ARBA" id="ARBA00060158"/>
    </source>
</evidence>
<comment type="pathway">
    <text evidence="11">Antibiotic biosynthesis; erythromycin biosynthesis.</text>
</comment>
<dbReference type="InterPro" id="IPR050091">
    <property type="entry name" value="PKS_NRPS_Biosynth_Enz"/>
</dbReference>
<comment type="function">
    <text evidence="10">Involved in the biosynthesis of antibiotic erythromycin via the biosynthesis of its aglycone precursor, 6-deoxyerythronolide B (6-dEB).</text>
</comment>
<feature type="region of interest" description="N-terminal hotdog fold" evidence="14">
    <location>
        <begin position="2620"/>
        <end position="2742"/>
    </location>
</feature>
<dbReference type="Gene3D" id="3.30.70.3290">
    <property type="match status" value="2"/>
</dbReference>
<dbReference type="GO" id="GO:0004315">
    <property type="term" value="F:3-oxoacyl-[acyl-carrier-protein] synthase activity"/>
    <property type="evidence" value="ECO:0007669"/>
    <property type="project" value="InterPro"/>
</dbReference>
<dbReference type="Pfam" id="PF21089">
    <property type="entry name" value="PKS_DH_N"/>
    <property type="match status" value="2"/>
</dbReference>
<keyword evidence="2" id="KW-0596">Phosphopantetheine</keyword>
<dbReference type="SUPFAM" id="SSF53474">
    <property type="entry name" value="alpha/beta-Hydrolases"/>
    <property type="match status" value="1"/>
</dbReference>
<dbReference type="SUPFAM" id="SSF53901">
    <property type="entry name" value="Thiolase-like"/>
    <property type="match status" value="2"/>
</dbReference>
<dbReference type="SMART" id="SM00827">
    <property type="entry name" value="PKS_AT"/>
    <property type="match status" value="2"/>
</dbReference>
<keyword evidence="5" id="KW-0677">Repeat</keyword>
<feature type="domain" description="Carrier" evidence="15">
    <location>
        <begin position="1655"/>
        <end position="1730"/>
    </location>
</feature>
<dbReference type="InterPro" id="IPR006162">
    <property type="entry name" value="Ppantetheine_attach_site"/>
</dbReference>
<dbReference type="Pfam" id="PF08659">
    <property type="entry name" value="KR"/>
    <property type="match status" value="2"/>
</dbReference>
<dbReference type="GO" id="GO:0006633">
    <property type="term" value="P:fatty acid biosynthetic process"/>
    <property type="evidence" value="ECO:0007669"/>
    <property type="project" value="InterPro"/>
</dbReference>
<dbReference type="InterPro" id="IPR036299">
    <property type="entry name" value="Polyketide_synth_docking_sf"/>
</dbReference>
<dbReference type="GO" id="GO:0047879">
    <property type="term" value="F:erythronolide synthase activity"/>
    <property type="evidence" value="ECO:0007669"/>
    <property type="project" value="UniProtKB-EC"/>
</dbReference>
<dbReference type="PROSITE" id="PS52004">
    <property type="entry name" value="KS3_2"/>
    <property type="match status" value="2"/>
</dbReference>
<dbReference type="Pfam" id="PF00109">
    <property type="entry name" value="ketoacyl-synt"/>
    <property type="match status" value="2"/>
</dbReference>
<dbReference type="CDD" id="cd08956">
    <property type="entry name" value="KR_3_FAS_SDR_x"/>
    <property type="match status" value="2"/>
</dbReference>
<dbReference type="FunFam" id="3.40.47.10:FF:000019">
    <property type="entry name" value="Polyketide synthase type I"/>
    <property type="match status" value="2"/>
</dbReference>
<dbReference type="InterPro" id="IPR020806">
    <property type="entry name" value="PKS_PP-bd"/>
</dbReference>
<evidence type="ECO:0000256" key="7">
    <source>
        <dbReference type="ARBA" id="ARBA00023268"/>
    </source>
</evidence>
<dbReference type="GO" id="GO:0031177">
    <property type="term" value="F:phosphopantetheine binding"/>
    <property type="evidence" value="ECO:0007669"/>
    <property type="project" value="InterPro"/>
</dbReference>
<dbReference type="Pfam" id="PF00550">
    <property type="entry name" value="PP-binding"/>
    <property type="match status" value="2"/>
</dbReference>
<dbReference type="Pfam" id="PF08990">
    <property type="entry name" value="Docking"/>
    <property type="match status" value="1"/>
</dbReference>
<dbReference type="SMART" id="SM00822">
    <property type="entry name" value="PKS_KR"/>
    <property type="match status" value="2"/>
</dbReference>
<dbReference type="FunFam" id="3.40.366.10:FF:000002">
    <property type="entry name" value="Probable polyketide synthase 2"/>
    <property type="match status" value="2"/>
</dbReference>
<dbReference type="SMART" id="SM01294">
    <property type="entry name" value="PKS_PP_betabranch"/>
    <property type="match status" value="1"/>
</dbReference>
<dbReference type="SUPFAM" id="SSF51735">
    <property type="entry name" value="NAD(P)-binding Rossmann-fold domains"/>
    <property type="match status" value="4"/>
</dbReference>
<reference evidence="18 19" key="1">
    <citation type="submission" date="2019-02" db="EMBL/GenBank/DDBJ databases">
        <title>Genomic Encyclopedia of Type Strains, Phase IV (KMG-IV): sequencing the most valuable type-strain genomes for metagenomic binning, comparative biology and taxonomic classification.</title>
        <authorList>
            <person name="Goeker M."/>
        </authorList>
    </citation>
    <scope>NUCLEOTIDE SEQUENCE [LARGE SCALE GENOMIC DNA]</scope>
    <source>
        <strain evidence="18 19">DSM 101727</strain>
    </source>
</reference>
<dbReference type="InterPro" id="IPR057326">
    <property type="entry name" value="KR_dom"/>
</dbReference>
<dbReference type="PANTHER" id="PTHR43775:SF51">
    <property type="entry name" value="INACTIVE PHENOLPHTHIOCEROL SYNTHESIS POLYKETIDE SYNTHASE TYPE I PKS1-RELATED"/>
    <property type="match status" value="1"/>
</dbReference>
<dbReference type="Gene3D" id="3.40.366.10">
    <property type="entry name" value="Malonyl-Coenzyme A Acyl Carrier Protein, domain 2"/>
    <property type="match status" value="2"/>
</dbReference>
<comment type="catalytic activity">
    <reaction evidence="9">
        <text>6 (S)-methylmalonyl-CoA + propanoyl-CoA + 6 NADPH + 12 H(+) = 6-deoxyerythronolide B + 6 CO2 + 6 NADP(+) + 7 CoA + H2O</text>
        <dbReference type="Rhea" id="RHEA:23068"/>
        <dbReference type="ChEBI" id="CHEBI:15377"/>
        <dbReference type="ChEBI" id="CHEBI:15378"/>
        <dbReference type="ChEBI" id="CHEBI:16089"/>
        <dbReference type="ChEBI" id="CHEBI:16526"/>
        <dbReference type="ChEBI" id="CHEBI:57287"/>
        <dbReference type="ChEBI" id="CHEBI:57327"/>
        <dbReference type="ChEBI" id="CHEBI:57392"/>
        <dbReference type="ChEBI" id="CHEBI:57783"/>
        <dbReference type="ChEBI" id="CHEBI:58349"/>
        <dbReference type="EC" id="2.3.1.94"/>
    </reaction>
</comment>
<dbReference type="Pfam" id="PF22953">
    <property type="entry name" value="SpnB_Rossmann"/>
    <property type="match status" value="2"/>
</dbReference>
<dbReference type="Pfam" id="PF14765">
    <property type="entry name" value="PS-DH"/>
    <property type="match status" value="2"/>
</dbReference>
<dbReference type="SMART" id="SM00826">
    <property type="entry name" value="PKS_DH"/>
    <property type="match status" value="2"/>
</dbReference>
<dbReference type="InterPro" id="IPR016039">
    <property type="entry name" value="Thiolase-like"/>
</dbReference>
<dbReference type="InterPro" id="IPR001227">
    <property type="entry name" value="Ac_transferase_dom_sf"/>
</dbReference>
<dbReference type="SMART" id="SM00824">
    <property type="entry name" value="PKS_TE"/>
    <property type="match status" value="1"/>
</dbReference>
<evidence type="ECO:0000256" key="5">
    <source>
        <dbReference type="ARBA" id="ARBA00022737"/>
    </source>
</evidence>
<dbReference type="InterPro" id="IPR009081">
    <property type="entry name" value="PP-bd_ACP"/>
</dbReference>
<evidence type="ECO:0000259" key="15">
    <source>
        <dbReference type="PROSITE" id="PS50075"/>
    </source>
</evidence>
<evidence type="ECO:0000256" key="2">
    <source>
        <dbReference type="ARBA" id="ARBA00022450"/>
    </source>
</evidence>
<feature type="domain" description="PKS/mFAS DH" evidence="17">
    <location>
        <begin position="2620"/>
        <end position="2889"/>
    </location>
</feature>
<evidence type="ECO:0000256" key="3">
    <source>
        <dbReference type="ARBA" id="ARBA00022553"/>
    </source>
</evidence>
<dbReference type="InterPro" id="IPR018201">
    <property type="entry name" value="Ketoacyl_synth_AS"/>
</dbReference>
<evidence type="ECO:0000256" key="4">
    <source>
        <dbReference type="ARBA" id="ARBA00022679"/>
    </source>
</evidence>
<dbReference type="InterPro" id="IPR020802">
    <property type="entry name" value="TesA-like"/>
</dbReference>
<dbReference type="InterPro" id="IPR015083">
    <property type="entry name" value="NorB/c/GfsB-D-like_docking"/>
</dbReference>
<dbReference type="InterPro" id="IPR049552">
    <property type="entry name" value="PKS_DH_N"/>
</dbReference>
<feature type="active site" description="Proton acceptor; for dehydratase activity" evidence="14">
    <location>
        <position position="963"/>
    </location>
</feature>
<dbReference type="InterPro" id="IPR055123">
    <property type="entry name" value="SpnB-like_Rossmann"/>
</dbReference>
<dbReference type="InterPro" id="IPR049900">
    <property type="entry name" value="PKS_mFAS_DH"/>
</dbReference>
<protein>
    <recommendedName>
        <fullName evidence="13">6-deoxyerythronolide-B synthase</fullName>
        <ecNumber evidence="13">2.3.1.94</ecNumber>
    </recommendedName>
</protein>
<dbReference type="InterPro" id="IPR001031">
    <property type="entry name" value="Thioesterase"/>
</dbReference>